<comment type="caution">
    <text evidence="5">The sequence shown here is derived from an EMBL/GenBank/DDBJ whole genome shotgun (WGS) entry which is preliminary data.</text>
</comment>
<dbReference type="PANTHER" id="PTHR11771">
    <property type="entry name" value="LIPOXYGENASE"/>
    <property type="match status" value="1"/>
</dbReference>
<name>A0AAV9S4B2_9TELE</name>
<dbReference type="GO" id="GO:0016702">
    <property type="term" value="F:oxidoreductase activity, acting on single donors with incorporation of molecular oxygen, incorporation of two atoms of oxygen"/>
    <property type="evidence" value="ECO:0007669"/>
    <property type="project" value="InterPro"/>
</dbReference>
<dbReference type="SUPFAM" id="SSF48484">
    <property type="entry name" value="Lipoxigenase"/>
    <property type="match status" value="1"/>
</dbReference>
<organism evidence="5 6">
    <name type="scientific">Crenichthys baileyi</name>
    <name type="common">White River springfish</name>
    <dbReference type="NCBI Taxonomy" id="28760"/>
    <lineage>
        <taxon>Eukaryota</taxon>
        <taxon>Metazoa</taxon>
        <taxon>Chordata</taxon>
        <taxon>Craniata</taxon>
        <taxon>Vertebrata</taxon>
        <taxon>Euteleostomi</taxon>
        <taxon>Actinopterygii</taxon>
        <taxon>Neopterygii</taxon>
        <taxon>Teleostei</taxon>
        <taxon>Neoteleostei</taxon>
        <taxon>Acanthomorphata</taxon>
        <taxon>Ovalentaria</taxon>
        <taxon>Atherinomorphae</taxon>
        <taxon>Cyprinodontiformes</taxon>
        <taxon>Goodeidae</taxon>
        <taxon>Crenichthys</taxon>
    </lineage>
</organism>
<dbReference type="InterPro" id="IPR013819">
    <property type="entry name" value="LipOase_C"/>
</dbReference>
<dbReference type="Pfam" id="PF00305">
    <property type="entry name" value="Lipoxygenase"/>
    <property type="match status" value="1"/>
</dbReference>
<keyword evidence="1" id="KW-0479">Metal-binding</keyword>
<sequence length="153" mass="17423">MVEYYYPSDSNVLKDTELQEWINEIFIHGFLKNEHAVDEVAKFVTMLIFRVSVQHAAVNNGQYDYSSWMPNGSLQLCKPPPTTKGPSSMQTVLEVLLGEFPEEHFVEAVPKQILKAFQADLSYLREEIAARNSQLKIPYPYLNPALTENSVAI</sequence>
<protein>
    <recommendedName>
        <fullName evidence="4">Lipoxygenase domain-containing protein</fullName>
    </recommendedName>
</protein>
<reference evidence="5 6" key="1">
    <citation type="submission" date="2021-06" db="EMBL/GenBank/DDBJ databases">
        <authorList>
            <person name="Palmer J.M."/>
        </authorList>
    </citation>
    <scope>NUCLEOTIDE SEQUENCE [LARGE SCALE GENOMIC DNA]</scope>
    <source>
        <strain evidence="5 6">MEX-2019</strain>
        <tissue evidence="5">Muscle</tissue>
    </source>
</reference>
<dbReference type="Proteomes" id="UP001311232">
    <property type="component" value="Unassembled WGS sequence"/>
</dbReference>
<evidence type="ECO:0000256" key="1">
    <source>
        <dbReference type="ARBA" id="ARBA00022723"/>
    </source>
</evidence>
<evidence type="ECO:0000313" key="5">
    <source>
        <dbReference type="EMBL" id="KAK5615918.1"/>
    </source>
</evidence>
<accession>A0AAV9S4B2</accession>
<gene>
    <name evidence="5" type="ORF">CRENBAI_020230</name>
</gene>
<dbReference type="AlphaFoldDB" id="A0AAV9S4B2"/>
<dbReference type="InterPro" id="IPR000907">
    <property type="entry name" value="LipOase"/>
</dbReference>
<evidence type="ECO:0000313" key="6">
    <source>
        <dbReference type="Proteomes" id="UP001311232"/>
    </source>
</evidence>
<evidence type="ECO:0000256" key="3">
    <source>
        <dbReference type="ARBA" id="ARBA00023002"/>
    </source>
</evidence>
<evidence type="ECO:0000256" key="2">
    <source>
        <dbReference type="ARBA" id="ARBA00022964"/>
    </source>
</evidence>
<evidence type="ECO:0000259" key="4">
    <source>
        <dbReference type="PROSITE" id="PS51393"/>
    </source>
</evidence>
<dbReference type="EMBL" id="JAHHUM010000918">
    <property type="protein sequence ID" value="KAK5615918.1"/>
    <property type="molecule type" value="Genomic_DNA"/>
</dbReference>
<dbReference type="PROSITE" id="PS51393">
    <property type="entry name" value="LIPOXYGENASE_3"/>
    <property type="match status" value="1"/>
</dbReference>
<dbReference type="Gene3D" id="1.20.245.10">
    <property type="entry name" value="Lipoxygenase-1, Domain 5"/>
    <property type="match status" value="1"/>
</dbReference>
<keyword evidence="3" id="KW-0560">Oxidoreductase</keyword>
<feature type="domain" description="Lipoxygenase" evidence="4">
    <location>
        <begin position="1"/>
        <end position="153"/>
    </location>
</feature>
<dbReference type="GO" id="GO:0046872">
    <property type="term" value="F:metal ion binding"/>
    <property type="evidence" value="ECO:0007669"/>
    <property type="project" value="UniProtKB-KW"/>
</dbReference>
<dbReference type="InterPro" id="IPR036226">
    <property type="entry name" value="LipOase_C_sf"/>
</dbReference>
<keyword evidence="2" id="KW-0223">Dioxygenase</keyword>
<keyword evidence="6" id="KW-1185">Reference proteome</keyword>
<proteinExistence type="predicted"/>
<dbReference type="GO" id="GO:0034440">
    <property type="term" value="P:lipid oxidation"/>
    <property type="evidence" value="ECO:0007669"/>
    <property type="project" value="InterPro"/>
</dbReference>